<dbReference type="EMBL" id="CAJFCJ010000002">
    <property type="protein sequence ID" value="CAD5111726.1"/>
    <property type="molecule type" value="Genomic_DNA"/>
</dbReference>
<keyword evidence="2" id="KW-0812">Transmembrane</keyword>
<dbReference type="SUPFAM" id="SSF81901">
    <property type="entry name" value="HCP-like"/>
    <property type="match status" value="1"/>
</dbReference>
<evidence type="ECO:0000313" key="3">
    <source>
        <dbReference type="EMBL" id="CAD5111726.1"/>
    </source>
</evidence>
<dbReference type="Proteomes" id="UP000549394">
    <property type="component" value="Unassembled WGS sequence"/>
</dbReference>
<keyword evidence="2" id="KW-0472">Membrane</keyword>
<dbReference type="PANTHER" id="PTHR11102">
    <property type="entry name" value="SEL-1-LIKE PROTEIN"/>
    <property type="match status" value="1"/>
</dbReference>
<evidence type="ECO:0000256" key="2">
    <source>
        <dbReference type="SAM" id="Phobius"/>
    </source>
</evidence>
<organism evidence="3 4">
    <name type="scientific">Dimorphilus gyrociliatus</name>
    <dbReference type="NCBI Taxonomy" id="2664684"/>
    <lineage>
        <taxon>Eukaryota</taxon>
        <taxon>Metazoa</taxon>
        <taxon>Spiralia</taxon>
        <taxon>Lophotrochozoa</taxon>
        <taxon>Annelida</taxon>
        <taxon>Polychaeta</taxon>
        <taxon>Polychaeta incertae sedis</taxon>
        <taxon>Dinophilidae</taxon>
        <taxon>Dimorphilus</taxon>
    </lineage>
</organism>
<dbReference type="Pfam" id="PF08238">
    <property type="entry name" value="Sel1"/>
    <property type="match status" value="2"/>
</dbReference>
<dbReference type="AlphaFoldDB" id="A0A7I8V943"/>
<name>A0A7I8V943_9ANNE</name>
<keyword evidence="2" id="KW-1133">Transmembrane helix</keyword>
<accession>A0A7I8V943</accession>
<dbReference type="PANTHER" id="PTHR11102:SF147">
    <property type="entry name" value="SEL1L ADAPTOR SUBUNIT OF ERAD E3 UBIQUITIN LIGASE"/>
    <property type="match status" value="1"/>
</dbReference>
<dbReference type="GO" id="GO:0036503">
    <property type="term" value="P:ERAD pathway"/>
    <property type="evidence" value="ECO:0007669"/>
    <property type="project" value="TreeGrafter"/>
</dbReference>
<dbReference type="SMART" id="SM00671">
    <property type="entry name" value="SEL1"/>
    <property type="match status" value="2"/>
</dbReference>
<keyword evidence="4" id="KW-1185">Reference proteome</keyword>
<dbReference type="InterPro" id="IPR011990">
    <property type="entry name" value="TPR-like_helical_dom_sf"/>
</dbReference>
<dbReference type="OrthoDB" id="2384430at2759"/>
<feature type="transmembrane region" description="Helical" evidence="2">
    <location>
        <begin position="41"/>
        <end position="65"/>
    </location>
</feature>
<dbReference type="InterPro" id="IPR050767">
    <property type="entry name" value="Sel1_AlgK"/>
</dbReference>
<gene>
    <name evidence="3" type="ORF">DGYR_LOCUS973</name>
</gene>
<comment type="similarity">
    <text evidence="1">Belongs to the sel-1 family.</text>
</comment>
<dbReference type="Gene3D" id="1.25.40.10">
    <property type="entry name" value="Tetratricopeptide repeat domain"/>
    <property type="match status" value="1"/>
</dbReference>
<protein>
    <submittedName>
        <fullName evidence="3">DgyrCDS1014</fullName>
    </submittedName>
</protein>
<dbReference type="GO" id="GO:0005789">
    <property type="term" value="C:endoplasmic reticulum membrane"/>
    <property type="evidence" value="ECO:0007669"/>
    <property type="project" value="TreeGrafter"/>
</dbReference>
<sequence>MAEEETLLRQRYSHDTDPDWDPNLPYGGKVYLARRKKPDPIWVKIVEAVALIGTIVFAIYAYYYFDHLHFHVTHGYAHLGYSAAQHQVGQRYLHGKGVEKNPHKAMEWFEKSAKQGHPHAAYNVAVGHLQGIRRDLLKPGEAHEYIKHAARNGVNEANRALTDVCERGGCEN</sequence>
<proteinExistence type="inferred from homology"/>
<evidence type="ECO:0000256" key="1">
    <source>
        <dbReference type="ARBA" id="ARBA00038101"/>
    </source>
</evidence>
<evidence type="ECO:0000313" key="4">
    <source>
        <dbReference type="Proteomes" id="UP000549394"/>
    </source>
</evidence>
<dbReference type="InterPro" id="IPR006597">
    <property type="entry name" value="Sel1-like"/>
</dbReference>
<comment type="caution">
    <text evidence="3">The sequence shown here is derived from an EMBL/GenBank/DDBJ whole genome shotgun (WGS) entry which is preliminary data.</text>
</comment>
<reference evidence="3 4" key="1">
    <citation type="submission" date="2020-08" db="EMBL/GenBank/DDBJ databases">
        <authorList>
            <person name="Hejnol A."/>
        </authorList>
    </citation>
    <scope>NUCLEOTIDE SEQUENCE [LARGE SCALE GENOMIC DNA]</scope>
</reference>